<name>A0A2V1DS46_9PLEO</name>
<feature type="region of interest" description="Disordered" evidence="1">
    <location>
        <begin position="244"/>
        <end position="317"/>
    </location>
</feature>
<feature type="compositionally biased region" description="Polar residues" evidence="1">
    <location>
        <begin position="646"/>
        <end position="704"/>
    </location>
</feature>
<feature type="domain" description="DUF7029" evidence="3">
    <location>
        <begin position="98"/>
        <end position="200"/>
    </location>
</feature>
<feature type="compositionally biased region" description="Low complexity" evidence="1">
    <location>
        <begin position="624"/>
        <end position="637"/>
    </location>
</feature>
<feature type="compositionally biased region" description="Acidic residues" evidence="1">
    <location>
        <begin position="711"/>
        <end position="827"/>
    </location>
</feature>
<evidence type="ECO:0000313" key="6">
    <source>
        <dbReference type="Proteomes" id="UP000244855"/>
    </source>
</evidence>
<dbReference type="Proteomes" id="UP000244855">
    <property type="component" value="Unassembled WGS sequence"/>
</dbReference>
<feature type="region of interest" description="Disordered" evidence="1">
    <location>
        <begin position="616"/>
        <end position="847"/>
    </location>
</feature>
<evidence type="ECO:0000259" key="3">
    <source>
        <dbReference type="Pfam" id="PF22974"/>
    </source>
</evidence>
<dbReference type="AlphaFoldDB" id="A0A2V1DS46"/>
<reference evidence="5 6" key="1">
    <citation type="journal article" date="2018" name="Sci. Rep.">
        <title>Comparative genomics provides insights into the lifestyle and reveals functional heterogeneity of dark septate endophytic fungi.</title>
        <authorList>
            <person name="Knapp D.G."/>
            <person name="Nemeth J.B."/>
            <person name="Barry K."/>
            <person name="Hainaut M."/>
            <person name="Henrissat B."/>
            <person name="Johnson J."/>
            <person name="Kuo A."/>
            <person name="Lim J.H.P."/>
            <person name="Lipzen A."/>
            <person name="Nolan M."/>
            <person name="Ohm R.A."/>
            <person name="Tamas L."/>
            <person name="Grigoriev I.V."/>
            <person name="Spatafora J.W."/>
            <person name="Nagy L.G."/>
            <person name="Kovacs G.M."/>
        </authorList>
    </citation>
    <scope>NUCLEOTIDE SEQUENCE [LARGE SCALE GENOMIC DNA]</scope>
    <source>
        <strain evidence="5 6">DSE2036</strain>
    </source>
</reference>
<evidence type="ECO:0000259" key="4">
    <source>
        <dbReference type="Pfam" id="PF23865"/>
    </source>
</evidence>
<dbReference type="InterPro" id="IPR055647">
    <property type="entry name" value="DUF7223"/>
</dbReference>
<dbReference type="Pfam" id="PF22974">
    <property type="entry name" value="DUF7029"/>
    <property type="match status" value="1"/>
</dbReference>
<accession>A0A2V1DS46</accession>
<proteinExistence type="predicted"/>
<evidence type="ECO:0000256" key="2">
    <source>
        <dbReference type="SAM" id="SignalP"/>
    </source>
</evidence>
<gene>
    <name evidence="5" type="ORF">DM02DRAFT_628768</name>
</gene>
<evidence type="ECO:0000256" key="1">
    <source>
        <dbReference type="SAM" id="MobiDB-lite"/>
    </source>
</evidence>
<feature type="domain" description="DUF7223" evidence="4">
    <location>
        <begin position="336"/>
        <end position="577"/>
    </location>
</feature>
<dbReference type="OrthoDB" id="160645at2759"/>
<dbReference type="STRING" id="97972.A0A2V1DS46"/>
<dbReference type="Pfam" id="PF23865">
    <property type="entry name" value="DUF7223"/>
    <property type="match status" value="1"/>
</dbReference>
<organism evidence="5 6">
    <name type="scientific">Periconia macrospinosa</name>
    <dbReference type="NCBI Taxonomy" id="97972"/>
    <lineage>
        <taxon>Eukaryota</taxon>
        <taxon>Fungi</taxon>
        <taxon>Dikarya</taxon>
        <taxon>Ascomycota</taxon>
        <taxon>Pezizomycotina</taxon>
        <taxon>Dothideomycetes</taxon>
        <taxon>Pleosporomycetidae</taxon>
        <taxon>Pleosporales</taxon>
        <taxon>Massarineae</taxon>
        <taxon>Periconiaceae</taxon>
        <taxon>Periconia</taxon>
    </lineage>
</organism>
<feature type="signal peptide" evidence="2">
    <location>
        <begin position="1"/>
        <end position="18"/>
    </location>
</feature>
<evidence type="ECO:0000313" key="5">
    <source>
        <dbReference type="EMBL" id="PVI00140.1"/>
    </source>
</evidence>
<feature type="chain" id="PRO_5015971053" evidence="2">
    <location>
        <begin position="19"/>
        <end position="847"/>
    </location>
</feature>
<sequence>MLLKTAQALLASAALGHAVVVTMKPITDPYSIGKAEEKRETIQLKPIHDLADLIPGHPRRRAVEGNQNLDPADAHSFYWATQLTDNVYVANFTMEAPGKKEKLVPIENFADRLKSIKCDNSSIVIEFTSNDCFEYASSVWDWVNKDKENKMTLVTKAGQCDPDQDRDPFSVSDAKFDKNGLKATLSAKRLTWEKAAHDYTLKTYQQSSSPKPQQKRYDLESLQKAAREAEELAIEARRLAIEASQKQKEKRGFNPLDKVTDAVDDGKKKADEAAQKAKEASEAAAKEAEKAAQEAKKKADEEAKKAAEESKKQAEEAKRIAEEAAKINIGENREMNIDFKIDQTLFDYEKSKHGMAVKASAEVKTSGKLLLDVDIQVSGDEIKKGKMTLRPKGLKTSMVLGLTADGKIGKNPIKFELPKVTIPVAAISIPNIIHLGPKIEGSIFVGSSTLEGKATASIGGKAVFPDDAIMSIDIVNKDGNTAKGWEPKFEKIDPQFSASLEGGVRTGISLAIGLEASIIKKIGAEAVVEADAPFIEATMKVEKNTLGVCGGKKTTGVKFGARAGFNVHLEAGLKAKPPVYAQSLFPFLQEKTWDLPWNQCLAFGDENANASGTIKSAKGKASKTKGPAAGTGKAAATGKDKKPKSTKSAGASITSAPSGAATPTQKPSSNVAKPSSNGASFRTNATMSAKGSIRPTTLITSVRPTASPAGSEDDLGEPSDEGDEVPVDGEDEVPTDGEDEVPTDGEDEVPTDGEDEVPADGEDEVPVDGEDEVPVDGEDELPVDGDDEVPVDGDDEVPVDGDDEVPVDGEDEIPADETDGEPSDETDGQTSDEANGVIYEEDAEAPL</sequence>
<dbReference type="InterPro" id="IPR054293">
    <property type="entry name" value="DUF7029"/>
</dbReference>
<protein>
    <submittedName>
        <fullName evidence="5">Uncharacterized protein</fullName>
    </submittedName>
</protein>
<keyword evidence="6" id="KW-1185">Reference proteome</keyword>
<dbReference type="EMBL" id="KZ805378">
    <property type="protein sequence ID" value="PVI00140.1"/>
    <property type="molecule type" value="Genomic_DNA"/>
</dbReference>
<keyword evidence="2" id="KW-0732">Signal</keyword>